<evidence type="ECO:0000259" key="2">
    <source>
        <dbReference type="PROSITE" id="PS51208"/>
    </source>
</evidence>
<feature type="signal peptide" evidence="1">
    <location>
        <begin position="1"/>
        <end position="25"/>
    </location>
</feature>
<protein>
    <submittedName>
        <fullName evidence="3">Autotransporter outer membrane beta-barrel domain-containing protein</fullName>
    </submittedName>
</protein>
<dbReference type="NCBIfam" id="TIGR01414">
    <property type="entry name" value="autotrans_barl"/>
    <property type="match status" value="1"/>
</dbReference>
<dbReference type="InterPro" id="IPR036709">
    <property type="entry name" value="Autotransporte_beta_dom_sf"/>
</dbReference>
<dbReference type="Gene3D" id="2.40.128.130">
    <property type="entry name" value="Autotransporter beta-domain"/>
    <property type="match status" value="1"/>
</dbReference>
<reference evidence="3 4" key="1">
    <citation type="submission" date="2019-01" db="EMBL/GenBank/DDBJ databases">
        <title>Zoogloea oleivorans genome sequencing and assembly.</title>
        <authorList>
            <person name="Tancsics A."/>
            <person name="Farkas M."/>
            <person name="Kriszt B."/>
            <person name="Maroti G."/>
            <person name="Horvath B."/>
        </authorList>
    </citation>
    <scope>NUCLEOTIDE SEQUENCE [LARGE SCALE GENOMIC DNA]</scope>
    <source>
        <strain evidence="3 4">Buc</strain>
    </source>
</reference>
<keyword evidence="4" id="KW-1185">Reference proteome</keyword>
<dbReference type="OrthoDB" id="5760545at2"/>
<dbReference type="GO" id="GO:0019867">
    <property type="term" value="C:outer membrane"/>
    <property type="evidence" value="ECO:0007669"/>
    <property type="project" value="InterPro"/>
</dbReference>
<dbReference type="Pfam" id="PF03797">
    <property type="entry name" value="Autotransporter"/>
    <property type="match status" value="1"/>
</dbReference>
<dbReference type="AlphaFoldDB" id="A0A6C2CJS7"/>
<dbReference type="Proteomes" id="UP000389128">
    <property type="component" value="Unassembled WGS sequence"/>
</dbReference>
<sequence>MQQPQAKMRGLVLLACAALTANVQALGTASPADIPGLLIVDASVPAEYVNTITSGAAGNQPFEAGTTVYKVHTTEAFVAIRSYYTPAEPGKAGQAGSWVAPLAETRGLSRAELMDRLALPVNADGTRNNTFALVLVPAGVTFWSGKAGPITSSRVDPVGAYWGEGGGIQYYVGRNAGDVAGFQVPLRNYVLAAPMGEVNLLAYSPRLSGNALKVGRYMDGLTVQAYSDLDKVFTALDILNLSTERADPRLQQVIAQLGAERHGALGLAGLHQSRLFMDQLTSASSPFAPAGQRVPEVDDKGRRTWIKLQGVRSRQSSDAERSGFTQNTTTLVAGMAMRHDENWTFGAALGYLSSDLDWADSAPGQARLQSGHVGAYATYRAAAVMATAQLFQGYSSIDTRRSISIPDAGLWAGYSSALNRTASGNSHAFATGARLDVAHLMAVPRVRLAPFLGLEYQRFDRQQFTEKGADSINLAVHGKTLEDLRARFGVVLESPLGTAASLDWSVDGRLLTAPRLGGGRGAIQAGFAGQGGTFSSNGWAAPAVLNQMGIGLSGRSKHSDLALAYHYERGAGFASSALLAKADWRF</sequence>
<feature type="chain" id="PRO_5025364363" evidence="1">
    <location>
        <begin position="26"/>
        <end position="586"/>
    </location>
</feature>
<evidence type="ECO:0000313" key="4">
    <source>
        <dbReference type="Proteomes" id="UP000389128"/>
    </source>
</evidence>
<dbReference type="SUPFAM" id="SSF103515">
    <property type="entry name" value="Autotransporter"/>
    <property type="match status" value="1"/>
</dbReference>
<keyword evidence="1" id="KW-0732">Signal</keyword>
<dbReference type="InterPro" id="IPR005546">
    <property type="entry name" value="Autotransporte_beta"/>
</dbReference>
<dbReference type="PROSITE" id="PS51208">
    <property type="entry name" value="AUTOTRANSPORTER"/>
    <property type="match status" value="1"/>
</dbReference>
<name>A0A6C2CJS7_9RHOO</name>
<dbReference type="InterPro" id="IPR006315">
    <property type="entry name" value="OM_autotransptr_brl_dom"/>
</dbReference>
<organism evidence="3 4">
    <name type="scientific">Zoogloea oleivorans</name>
    <dbReference type="NCBI Taxonomy" id="1552750"/>
    <lineage>
        <taxon>Bacteria</taxon>
        <taxon>Pseudomonadati</taxon>
        <taxon>Pseudomonadota</taxon>
        <taxon>Betaproteobacteria</taxon>
        <taxon>Rhodocyclales</taxon>
        <taxon>Zoogloeaceae</taxon>
        <taxon>Zoogloea</taxon>
    </lineage>
</organism>
<feature type="domain" description="Autotransporter" evidence="2">
    <location>
        <begin position="297"/>
        <end position="586"/>
    </location>
</feature>
<dbReference type="SMART" id="SM00869">
    <property type="entry name" value="Autotransporter"/>
    <property type="match status" value="1"/>
</dbReference>
<accession>A0A6C2CJS7</accession>
<dbReference type="EMBL" id="SDKK01000023">
    <property type="protein sequence ID" value="TYC54201.1"/>
    <property type="molecule type" value="Genomic_DNA"/>
</dbReference>
<comment type="caution">
    <text evidence="3">The sequence shown here is derived from an EMBL/GenBank/DDBJ whole genome shotgun (WGS) entry which is preliminary data.</text>
</comment>
<dbReference type="RefSeq" id="WP_148580842.1">
    <property type="nucleotide sequence ID" value="NZ_SDKK01000023.1"/>
</dbReference>
<proteinExistence type="predicted"/>
<gene>
    <name evidence="3" type="ORF">ETQ85_19920</name>
</gene>
<evidence type="ECO:0000313" key="3">
    <source>
        <dbReference type="EMBL" id="TYC54201.1"/>
    </source>
</evidence>
<evidence type="ECO:0000256" key="1">
    <source>
        <dbReference type="SAM" id="SignalP"/>
    </source>
</evidence>